<feature type="transmembrane region" description="Helical" evidence="15">
    <location>
        <begin position="395"/>
        <end position="417"/>
    </location>
</feature>
<sequence>MTESTPSSDLCFSDLPSEFDNLPAPSMDPLFFSDNNHALPSAAFASDLDFTMEFGDDGDFQISFDDLDDLLLPNDYVQSPAWHDIELNVDDKQLSYNSTSDTSGSGIQISNVADFLNSQSPESSSCKQKFSVTHSAANSGDQDSHHSLDGKVSSFKLPDSDSCDRDSSGGPVSSQGSGNGVVMNSSSPSSDCDDRDITSRGIAGQNIKLGEMGKSCDLKRKKQHNEGNTEARMTKFRKSSMPMENATEHSDLNDVNEEEDEKRKARLLRNRESAQLSRQRKKHYVEELEEKMRSMHSTITGLSSKVSFVMAENATLRQQLSASGMCPPPAPGMYQHPPMAPMPYPWMPYAPYAVKPNGSQVPLVPIPRLKPQQPQSAPKAKKSENKKSEGRTKKVASISFLGLFFFIFLFGGLVPLVNFNFGGLGGNIPGRPISITDRLLGQRGGKVWEVIGYRNGSEGTHKQRDSPYRTASDGFVHKGNACEPEPLLASLYVPRNDKLVKIDGNLIIHSVLATEKAKASQTAHAENNSRETGFAISKDWDSALAIPEVGKNRDSHPHLYGGPSEQRKALASGSAETLKDHLKSTATDGKMQKWFQEGLAGPMLSSGMCSEVFQFDASPTPGAIVPASSVANVSAVGRDTGINKSRNRRFLDRPPHSLARSSLNASEEHVRNSQNEDLHGNKPTSSMVVSVLVDPKEVGDGDVDGMMQHKSLSRIFVVVLIDSVKYVTYSCGLPRTSPHLVTA</sequence>
<comment type="similarity">
    <text evidence="3">Belongs to the bZIP family.</text>
</comment>
<keyword evidence="7" id="KW-0805">Transcription regulation</keyword>
<proteinExistence type="inferred from homology"/>
<dbReference type="InterPro" id="IPR004827">
    <property type="entry name" value="bZIP"/>
</dbReference>
<feature type="domain" description="BZIP" evidence="16">
    <location>
        <begin position="260"/>
        <end position="323"/>
    </location>
</feature>
<evidence type="ECO:0000256" key="5">
    <source>
        <dbReference type="ARBA" id="ARBA00022824"/>
    </source>
</evidence>
<evidence type="ECO:0000313" key="17">
    <source>
        <dbReference type="EMBL" id="KAK4281988.1"/>
    </source>
</evidence>
<keyword evidence="12" id="KW-0539">Nucleus</keyword>
<keyword evidence="18" id="KW-1185">Reference proteome</keyword>
<evidence type="ECO:0000256" key="10">
    <source>
        <dbReference type="ARBA" id="ARBA00023163"/>
    </source>
</evidence>
<evidence type="ECO:0000256" key="9">
    <source>
        <dbReference type="ARBA" id="ARBA00023136"/>
    </source>
</evidence>
<dbReference type="GO" id="GO:0005789">
    <property type="term" value="C:endoplasmic reticulum membrane"/>
    <property type="evidence" value="ECO:0007669"/>
    <property type="project" value="UniProtKB-SubCell"/>
</dbReference>
<dbReference type="PANTHER" id="PTHR47416:SF3">
    <property type="entry name" value="BZIP TRANSCRIPTION FACTOR 17-RELATED"/>
    <property type="match status" value="1"/>
</dbReference>
<comment type="caution">
    <text evidence="17">The sequence shown here is derived from an EMBL/GenBank/DDBJ whole genome shotgun (WGS) entry which is preliminary data.</text>
</comment>
<keyword evidence="4 15" id="KW-0812">Transmembrane</keyword>
<dbReference type="SMART" id="SM00338">
    <property type="entry name" value="BRLZ"/>
    <property type="match status" value="1"/>
</dbReference>
<comment type="subunit">
    <text evidence="13">Interacts with BZIP28.</text>
</comment>
<evidence type="ECO:0000256" key="15">
    <source>
        <dbReference type="SAM" id="Phobius"/>
    </source>
</evidence>
<feature type="compositionally biased region" description="Basic and acidic residues" evidence="14">
    <location>
        <begin position="381"/>
        <end position="391"/>
    </location>
</feature>
<dbReference type="Gene3D" id="1.20.5.170">
    <property type="match status" value="1"/>
</dbReference>
<keyword evidence="6 15" id="KW-1133">Transmembrane helix</keyword>
<keyword evidence="10" id="KW-0804">Transcription</keyword>
<dbReference type="Proteomes" id="UP001293593">
    <property type="component" value="Unassembled WGS sequence"/>
</dbReference>
<dbReference type="InterPro" id="IPR046347">
    <property type="entry name" value="bZIP_sf"/>
</dbReference>
<feature type="region of interest" description="Disordered" evidence="14">
    <location>
        <begin position="239"/>
        <end position="279"/>
    </location>
</feature>
<dbReference type="GO" id="GO:0006950">
    <property type="term" value="P:response to stress"/>
    <property type="evidence" value="ECO:0007669"/>
    <property type="project" value="UniProtKB-ARBA"/>
</dbReference>
<dbReference type="GO" id="GO:0003700">
    <property type="term" value="F:DNA-binding transcription factor activity"/>
    <property type="evidence" value="ECO:0007669"/>
    <property type="project" value="InterPro"/>
</dbReference>
<dbReference type="CDD" id="cd14704">
    <property type="entry name" value="bZIP_HY5-like"/>
    <property type="match status" value="1"/>
</dbReference>
<evidence type="ECO:0000256" key="2">
    <source>
        <dbReference type="ARBA" id="ARBA00004389"/>
    </source>
</evidence>
<evidence type="ECO:0000259" key="16">
    <source>
        <dbReference type="PROSITE" id="PS50217"/>
    </source>
</evidence>
<keyword evidence="9 15" id="KW-0472">Membrane</keyword>
<dbReference type="GO" id="GO:0005634">
    <property type="term" value="C:nucleus"/>
    <property type="evidence" value="ECO:0007669"/>
    <property type="project" value="UniProtKB-SubCell"/>
</dbReference>
<dbReference type="GO" id="GO:0003677">
    <property type="term" value="F:DNA binding"/>
    <property type="evidence" value="ECO:0007669"/>
    <property type="project" value="UniProtKB-KW"/>
</dbReference>
<evidence type="ECO:0000256" key="3">
    <source>
        <dbReference type="ARBA" id="ARBA00007163"/>
    </source>
</evidence>
<feature type="region of interest" description="Disordered" evidence="14">
    <location>
        <begin position="363"/>
        <end position="391"/>
    </location>
</feature>
<dbReference type="EMBL" id="JAWXYG010000002">
    <property type="protein sequence ID" value="KAK4281988.1"/>
    <property type="molecule type" value="Genomic_DNA"/>
</dbReference>
<feature type="region of interest" description="Disordered" evidence="14">
    <location>
        <begin position="644"/>
        <end position="684"/>
    </location>
</feature>
<feature type="compositionally biased region" description="Basic and acidic residues" evidence="14">
    <location>
        <begin position="666"/>
        <end position="680"/>
    </location>
</feature>
<evidence type="ECO:0000256" key="13">
    <source>
        <dbReference type="ARBA" id="ARBA00065888"/>
    </source>
</evidence>
<keyword evidence="11" id="KW-0325">Glycoprotein</keyword>
<gene>
    <name evidence="17" type="ORF">QN277_013421</name>
</gene>
<evidence type="ECO:0000256" key="4">
    <source>
        <dbReference type="ARBA" id="ARBA00022692"/>
    </source>
</evidence>
<evidence type="ECO:0000256" key="6">
    <source>
        <dbReference type="ARBA" id="ARBA00022989"/>
    </source>
</evidence>
<reference evidence="17" key="1">
    <citation type="submission" date="2023-10" db="EMBL/GenBank/DDBJ databases">
        <title>Chromosome-level genome of the transformable northern wattle, Acacia crassicarpa.</title>
        <authorList>
            <person name="Massaro I."/>
            <person name="Sinha N.R."/>
            <person name="Poethig S."/>
            <person name="Leichty A.R."/>
        </authorList>
    </citation>
    <scope>NUCLEOTIDE SEQUENCE</scope>
    <source>
        <strain evidence="17">Acra3RX</strain>
        <tissue evidence="17">Leaf</tissue>
    </source>
</reference>
<evidence type="ECO:0000256" key="12">
    <source>
        <dbReference type="ARBA" id="ARBA00023242"/>
    </source>
</evidence>
<organism evidence="17 18">
    <name type="scientific">Acacia crassicarpa</name>
    <name type="common">northern wattle</name>
    <dbReference type="NCBI Taxonomy" id="499986"/>
    <lineage>
        <taxon>Eukaryota</taxon>
        <taxon>Viridiplantae</taxon>
        <taxon>Streptophyta</taxon>
        <taxon>Embryophyta</taxon>
        <taxon>Tracheophyta</taxon>
        <taxon>Spermatophyta</taxon>
        <taxon>Magnoliopsida</taxon>
        <taxon>eudicotyledons</taxon>
        <taxon>Gunneridae</taxon>
        <taxon>Pentapetalae</taxon>
        <taxon>rosids</taxon>
        <taxon>fabids</taxon>
        <taxon>Fabales</taxon>
        <taxon>Fabaceae</taxon>
        <taxon>Caesalpinioideae</taxon>
        <taxon>mimosoid clade</taxon>
        <taxon>Acacieae</taxon>
        <taxon>Acacia</taxon>
    </lineage>
</organism>
<dbReference type="Pfam" id="PF00170">
    <property type="entry name" value="bZIP_1"/>
    <property type="match status" value="1"/>
</dbReference>
<evidence type="ECO:0000256" key="11">
    <source>
        <dbReference type="ARBA" id="ARBA00023180"/>
    </source>
</evidence>
<accession>A0AAE1TEC8</accession>
<evidence type="ECO:0000256" key="14">
    <source>
        <dbReference type="SAM" id="MobiDB-lite"/>
    </source>
</evidence>
<dbReference type="SUPFAM" id="SSF57959">
    <property type="entry name" value="Leucine zipper domain"/>
    <property type="match status" value="1"/>
</dbReference>
<dbReference type="PROSITE" id="PS50217">
    <property type="entry name" value="BZIP"/>
    <property type="match status" value="1"/>
</dbReference>
<evidence type="ECO:0000256" key="7">
    <source>
        <dbReference type="ARBA" id="ARBA00023015"/>
    </source>
</evidence>
<comment type="subcellular location">
    <subcellularLocation>
        <location evidence="2">Endoplasmic reticulum membrane</location>
        <topology evidence="2">Single-pass membrane protein</topology>
    </subcellularLocation>
    <subcellularLocation>
        <location evidence="1">Nucleus</location>
    </subcellularLocation>
</comment>
<feature type="compositionally biased region" description="Low complexity" evidence="14">
    <location>
        <begin position="168"/>
        <end position="190"/>
    </location>
</feature>
<keyword evidence="8" id="KW-0238">DNA-binding</keyword>
<evidence type="ECO:0000313" key="18">
    <source>
        <dbReference type="Proteomes" id="UP001293593"/>
    </source>
</evidence>
<dbReference type="AlphaFoldDB" id="A0AAE1TEC8"/>
<evidence type="ECO:0000256" key="8">
    <source>
        <dbReference type="ARBA" id="ARBA00023125"/>
    </source>
</evidence>
<evidence type="ECO:0000256" key="1">
    <source>
        <dbReference type="ARBA" id="ARBA00004123"/>
    </source>
</evidence>
<name>A0AAE1TEC8_9FABA</name>
<feature type="region of interest" description="Disordered" evidence="14">
    <location>
        <begin position="134"/>
        <end position="206"/>
    </location>
</feature>
<dbReference type="PANTHER" id="PTHR47416">
    <property type="entry name" value="BASIC-LEUCINE ZIPPER TRANSCRIPTION FACTOR F-RELATED"/>
    <property type="match status" value="1"/>
</dbReference>
<dbReference type="FunFam" id="1.20.5.170:FF:000085">
    <property type="entry name" value="bZIP transcription factor 49"/>
    <property type="match status" value="1"/>
</dbReference>
<keyword evidence="5" id="KW-0256">Endoplasmic reticulum</keyword>
<feature type="compositionally biased region" description="Basic and acidic residues" evidence="14">
    <location>
        <begin position="158"/>
        <end position="167"/>
    </location>
</feature>
<protein>
    <recommendedName>
        <fullName evidence="16">BZIP domain-containing protein</fullName>
    </recommendedName>
</protein>